<dbReference type="Pfam" id="PF09471">
    <property type="entry name" value="Peptidase_M64"/>
    <property type="match status" value="1"/>
</dbReference>
<evidence type="ECO:0008006" key="4">
    <source>
        <dbReference type="Google" id="ProtNLM"/>
    </source>
</evidence>
<accession>A0A6N9TYI8</accession>
<feature type="region of interest" description="Disordered" evidence="1">
    <location>
        <begin position="1"/>
        <end position="74"/>
    </location>
</feature>
<comment type="caution">
    <text evidence="2">The sequence shown here is derived from an EMBL/GenBank/DDBJ whole genome shotgun (WGS) entry which is preliminary data.</text>
</comment>
<dbReference type="InterPro" id="IPR024079">
    <property type="entry name" value="MetalloPept_cat_dom_sf"/>
</dbReference>
<dbReference type="AlphaFoldDB" id="A0A6N9TYI8"/>
<name>A0A6N9TYI8_STRHA</name>
<evidence type="ECO:0000256" key="1">
    <source>
        <dbReference type="SAM" id="MobiDB-lite"/>
    </source>
</evidence>
<evidence type="ECO:0000313" key="3">
    <source>
        <dbReference type="Proteomes" id="UP000471293"/>
    </source>
</evidence>
<dbReference type="Proteomes" id="UP000471293">
    <property type="component" value="Unassembled WGS sequence"/>
</dbReference>
<gene>
    <name evidence="2" type="ORF">G3I29_03770</name>
</gene>
<organism evidence="2 3">
    <name type="scientific">Streptomyces halstedii</name>
    <dbReference type="NCBI Taxonomy" id="1944"/>
    <lineage>
        <taxon>Bacteria</taxon>
        <taxon>Bacillati</taxon>
        <taxon>Actinomycetota</taxon>
        <taxon>Actinomycetes</taxon>
        <taxon>Kitasatosporales</taxon>
        <taxon>Streptomycetaceae</taxon>
        <taxon>Streptomyces</taxon>
    </lineage>
</organism>
<dbReference type="InterPro" id="IPR019026">
    <property type="entry name" value="Peptidase_M64_IgA"/>
</dbReference>
<proteinExistence type="predicted"/>
<evidence type="ECO:0000313" key="2">
    <source>
        <dbReference type="EMBL" id="NEA14666.1"/>
    </source>
</evidence>
<protein>
    <recommendedName>
        <fullName evidence="4">Peptidase</fullName>
    </recommendedName>
</protein>
<reference evidence="2 3" key="1">
    <citation type="submission" date="2020-01" db="EMBL/GenBank/DDBJ databases">
        <title>Insect and environment-associated Actinomycetes.</title>
        <authorList>
            <person name="Currrie C."/>
            <person name="Chevrette M."/>
            <person name="Carlson C."/>
            <person name="Stubbendieck R."/>
            <person name="Wendt-Pienkowski E."/>
        </authorList>
    </citation>
    <scope>NUCLEOTIDE SEQUENCE [LARGE SCALE GENOMIC DNA]</scope>
    <source>
        <strain evidence="2 3">SID11342</strain>
    </source>
</reference>
<dbReference type="EMBL" id="JAAGLQ010000076">
    <property type="protein sequence ID" value="NEA14666.1"/>
    <property type="molecule type" value="Genomic_DNA"/>
</dbReference>
<dbReference type="Gene3D" id="3.40.390.10">
    <property type="entry name" value="Collagenase (Catalytic Domain)"/>
    <property type="match status" value="1"/>
</dbReference>
<dbReference type="GO" id="GO:0008237">
    <property type="term" value="F:metallopeptidase activity"/>
    <property type="evidence" value="ECO:0007669"/>
    <property type="project" value="InterPro"/>
</dbReference>
<sequence length="440" mass="46744">MAMMGTALATPASAVDPHPTPGPRVTVEYFPEPGGEGRRTEVPVTTERAAGRSTARSADPTAGTTDGEVNELSVTGPSADRLDVVIIGDGYTAGQQDAFHTAAAAKWADITRVEPYASYQGLMNVWTVDAVSAESGVSGDPSADVTKDTALGSYFWCSDTERLVCADIDKVASYAAKAPEADLVVVLSHSAKYGGAGYSGLEAEGYPFDGVSTLSSDNEQSSMIAVHEIAHSVGLLADEYAYDGYGTWPSGEPADINSSTYTTRQMAAKRAKWYRWLGETDPTGGTVGTYEGSSYYPYGIYRPTSNSLMRALNISEFNLPGREAMIAGFYREANALSSEVAAGKAVLRTTRIKVSQAELTGLAAPELRWYVDGVQVKRAKGLTGVVPAALGVAADGRTHTVTVRSEDRTASIRDPQVRAETTETLTWTVKASGHKPRTHR</sequence>